<evidence type="ECO:0000256" key="1">
    <source>
        <dbReference type="ARBA" id="ARBA00022737"/>
    </source>
</evidence>
<gene>
    <name evidence="3" type="ORF">I2I01_13225</name>
</gene>
<dbReference type="CDD" id="cd14953">
    <property type="entry name" value="NHL_like_1"/>
    <property type="match status" value="1"/>
</dbReference>
<comment type="caution">
    <text evidence="3">The sequence shown here is derived from an EMBL/GenBank/DDBJ whole genome shotgun (WGS) entry which is preliminary data.</text>
</comment>
<organism evidence="3 4">
    <name type="scientific">Hymenobacter properus</name>
    <dbReference type="NCBI Taxonomy" id="2791026"/>
    <lineage>
        <taxon>Bacteria</taxon>
        <taxon>Pseudomonadati</taxon>
        <taxon>Bacteroidota</taxon>
        <taxon>Cytophagia</taxon>
        <taxon>Cytophagales</taxon>
        <taxon>Hymenobacteraceae</taxon>
        <taxon>Hymenobacter</taxon>
    </lineage>
</organism>
<proteinExistence type="predicted"/>
<dbReference type="PANTHER" id="PTHR13833:SF71">
    <property type="entry name" value="NHL DOMAIN-CONTAINING PROTEIN"/>
    <property type="match status" value="1"/>
</dbReference>
<dbReference type="SUPFAM" id="SSF101898">
    <property type="entry name" value="NHL repeat"/>
    <property type="match status" value="1"/>
</dbReference>
<evidence type="ECO:0000256" key="2">
    <source>
        <dbReference type="PROSITE-ProRule" id="PRU00504"/>
    </source>
</evidence>
<dbReference type="Proteomes" id="UP000645610">
    <property type="component" value="Unassembled WGS sequence"/>
</dbReference>
<evidence type="ECO:0000313" key="4">
    <source>
        <dbReference type="Proteomes" id="UP000645610"/>
    </source>
</evidence>
<sequence>MRAKAQVILFVPGKEAPYTSRAEVSTLAGAAEKCSVDAVGTKARFAYPMGLAIAADGTLYVVDEENQTIRKIAPTGTVSTLAGATGSKGSADGAALAARFFHPVGLALAADGALYVTDADNHTIRRVSPTGVVTTIAGTPSRKGSVDGRGPAAAFRRPHGVAVDANGTVFVADTENHTIRKITPEGSVTTLAGASGHKGSADGVGTAARFYHPAGLALDGAGNLYVADNGNHTIRKIAPDGTVSTLAGQAGRHGGTDGPQSTARFLFPTGVAVDAIGNVYVADHLNATIRKISPTGEVSTLAGSVLRAGQEDGPGPAARFVGPFGIVVDASGGLYVTDGPTIRLIK</sequence>
<evidence type="ECO:0000313" key="3">
    <source>
        <dbReference type="EMBL" id="MBF9142603.1"/>
    </source>
</evidence>
<dbReference type="InterPro" id="IPR011042">
    <property type="entry name" value="6-blade_b-propeller_TolB-like"/>
</dbReference>
<name>A0A931FK36_9BACT</name>
<dbReference type="InterPro" id="IPR001258">
    <property type="entry name" value="NHL_repeat"/>
</dbReference>
<protein>
    <recommendedName>
        <fullName evidence="5">SMP-30/Gluconolactonase/LRE-like region domain-containing protein</fullName>
    </recommendedName>
</protein>
<dbReference type="Gene3D" id="2.120.10.30">
    <property type="entry name" value="TolB, C-terminal domain"/>
    <property type="match status" value="4"/>
</dbReference>
<dbReference type="PANTHER" id="PTHR13833">
    <property type="match status" value="1"/>
</dbReference>
<dbReference type="Pfam" id="PF01436">
    <property type="entry name" value="NHL"/>
    <property type="match status" value="4"/>
</dbReference>
<keyword evidence="1" id="KW-0677">Repeat</keyword>
<feature type="repeat" description="NHL" evidence="2">
    <location>
        <begin position="210"/>
        <end position="240"/>
    </location>
</feature>
<reference evidence="3 4" key="1">
    <citation type="submission" date="2020-11" db="EMBL/GenBank/DDBJ databases">
        <authorList>
            <person name="Kim M.K."/>
        </authorList>
    </citation>
    <scope>NUCLEOTIDE SEQUENCE [LARGE SCALE GENOMIC DNA]</scope>
    <source>
        <strain evidence="3 4">BT439</strain>
    </source>
</reference>
<evidence type="ECO:0008006" key="5">
    <source>
        <dbReference type="Google" id="ProtNLM"/>
    </source>
</evidence>
<keyword evidence="4" id="KW-1185">Reference proteome</keyword>
<dbReference type="EMBL" id="JADQDP010000003">
    <property type="protein sequence ID" value="MBF9142603.1"/>
    <property type="molecule type" value="Genomic_DNA"/>
</dbReference>
<dbReference type="AlphaFoldDB" id="A0A931FK36"/>
<dbReference type="PROSITE" id="PS51125">
    <property type="entry name" value="NHL"/>
    <property type="match status" value="2"/>
</dbReference>
<accession>A0A931FK36</accession>
<dbReference type="RefSeq" id="WP_196286955.1">
    <property type="nucleotide sequence ID" value="NZ_JADQDP010000003.1"/>
</dbReference>
<feature type="repeat" description="NHL" evidence="2">
    <location>
        <begin position="143"/>
        <end position="185"/>
    </location>
</feature>